<dbReference type="EMBL" id="JAAOIV010000002">
    <property type="protein sequence ID" value="NHN54949.1"/>
    <property type="molecule type" value="Genomic_DNA"/>
</dbReference>
<feature type="transmembrane region" description="Helical" evidence="1">
    <location>
        <begin position="282"/>
        <end position="303"/>
    </location>
</feature>
<feature type="transmembrane region" description="Helical" evidence="1">
    <location>
        <begin position="90"/>
        <end position="110"/>
    </location>
</feature>
<evidence type="ECO:0000313" key="3">
    <source>
        <dbReference type="EMBL" id="NHN54949.1"/>
    </source>
</evidence>
<feature type="transmembrane region" description="Helical" evidence="1">
    <location>
        <begin position="1061"/>
        <end position="1081"/>
    </location>
</feature>
<feature type="transmembrane region" description="Helical" evidence="1">
    <location>
        <begin position="387"/>
        <end position="406"/>
    </location>
</feature>
<dbReference type="Proteomes" id="UP000744769">
    <property type="component" value="Unassembled WGS sequence"/>
</dbReference>
<dbReference type="AlphaFoldDB" id="A0A967E9K3"/>
<evidence type="ECO:0000259" key="2">
    <source>
        <dbReference type="Pfam" id="PF11847"/>
    </source>
</evidence>
<dbReference type="Pfam" id="PF11847">
    <property type="entry name" value="GT-C_AftD"/>
    <property type="match status" value="1"/>
</dbReference>
<name>A0A967E9K3_9MICO</name>
<proteinExistence type="predicted"/>
<keyword evidence="1" id="KW-1133">Transmembrane helix</keyword>
<feature type="transmembrane region" description="Helical" evidence="1">
    <location>
        <begin position="973"/>
        <end position="995"/>
    </location>
</feature>
<keyword evidence="1" id="KW-0812">Transmembrane</keyword>
<feature type="transmembrane region" description="Helical" evidence="1">
    <location>
        <begin position="1030"/>
        <end position="1055"/>
    </location>
</feature>
<feature type="transmembrane region" description="Helical" evidence="1">
    <location>
        <begin position="191"/>
        <end position="207"/>
    </location>
</feature>
<protein>
    <submittedName>
        <fullName evidence="3">DUF3367 domain-containing protein</fullName>
    </submittedName>
</protein>
<sequence>MTRRSPVLWLSAIVVALVPWLIQPGRTEPDTKVDLVISPWRYLGRALRAWNAHSGLGELQNQAYGYLFPMGPFFGAGSSVGLPAWVIQRAWWTLLVLVAFTGTVTLVRRLGLGGPRAAVLAGAAYAFGPRVLTLLAANSVEAWPYAVAPWAVVAAHRLLDPALRGRRLAGALAVCGLLATATGGVNATASAVIQLLPFGLLLLDPVGRRRLIPWGAAVLAGAVWWLAPLLVLGGFAYPFLDYIETSSITTAVTSVPNTLRGANDWVAYILDSQGHPVWQGGWVAAQSLTSILATCALAAVGVLGVCRLPARVRTWALVCVVAGTLAMVLGHPGFAGSPVAGPVRALLDGPLAALRNVHKFDPLIRLPLCLGLAVMAHRLARAPRPRVRWSAGLVALLVLAAATPLWQGRVGDAGAYPRLPAEISRTAARMDALAAADGGSTLLLPTSRTATYTWGRTTDEPLSAAATSPVVVRASAPLGPPAATRLLDAADELAATGQPQPALASGLARMGIRRVVVRHDLAASAGAGAWQAVERTLASSPGWRRVGADGALTLWQVTVPAPPTRSDRFTVVDGGPEAIFAALATGVMSAGTPTALLGDVRTAANVVTDSLRWRAYNNGVPTVDAYSPTLLATDSSPTKAGARDLLPAMPAGQRPHRVLQHLQAVSVSSDGADPFARAYAGPLASAWSAIDGDPSTAWLTGGHESTARLRLTLTAARDVGALRIVPAPRLPVGTSVVVTTDRERFTVPADRATTVRTTQPTRSVTVTLSAPAGATDPVLGLAEVSSSAVRWGSVIAIPRRVNPDRTLLLQRDMRTTAGRPTGEDGTVIKRQVTFGAADSPAVAVWLRAPARPGATGCGVGAVRIGDRSVPLRLEDPAVPGSLVRAVPCGRVRVAAGTTVLAISGAGGFVPDYAVLGPAPAATTGGSLVTTTHAANPGWSAGPSAPAEVVDGWRQAYASAGPVRERFTPQSAHLLGLLTGAALVLLLLAAAIVGGFGRAPRAPGLPVQPAALTAAGARSGRPASRRRMAGGLLAVLVGGLAAGPIGLLIGVLVALIPRRWRVPAGAAALVLAGVALATLGVVDARSAGAALGQVLGTLTLCALASELLDRTDAPGAAPAAPATAPTPGR</sequence>
<feature type="transmembrane region" description="Helical" evidence="1">
    <location>
        <begin position="315"/>
        <end position="334"/>
    </location>
</feature>
<reference evidence="3" key="1">
    <citation type="submission" date="2020-03" db="EMBL/GenBank/DDBJ databases">
        <title>Draft sequencing of Calidifontibacter sp. DB0510.</title>
        <authorList>
            <person name="Kim D.-U."/>
        </authorList>
    </citation>
    <scope>NUCLEOTIDE SEQUENCE</scope>
    <source>
        <strain evidence="3">DB0510</strain>
    </source>
</reference>
<comment type="caution">
    <text evidence="3">The sequence shown here is derived from an EMBL/GenBank/DDBJ whole genome shotgun (WGS) entry which is preliminary data.</text>
</comment>
<keyword evidence="1" id="KW-0472">Membrane</keyword>
<dbReference type="SUPFAM" id="SSF49785">
    <property type="entry name" value="Galactose-binding domain-like"/>
    <property type="match status" value="1"/>
</dbReference>
<dbReference type="InterPro" id="IPR021798">
    <property type="entry name" value="AftD_N"/>
</dbReference>
<accession>A0A967E9K3</accession>
<keyword evidence="4" id="KW-1185">Reference proteome</keyword>
<organism evidence="3 4">
    <name type="scientific">Metallococcus carri</name>
    <dbReference type="NCBI Taxonomy" id="1656884"/>
    <lineage>
        <taxon>Bacteria</taxon>
        <taxon>Bacillati</taxon>
        <taxon>Actinomycetota</taxon>
        <taxon>Actinomycetes</taxon>
        <taxon>Micrococcales</taxon>
        <taxon>Dermacoccaceae</taxon>
        <taxon>Metallococcus</taxon>
    </lineage>
</organism>
<feature type="domain" description="Alpha-(1-&gt;3)-arabinofuranosyltransferase N-terminal GT-C" evidence="2">
    <location>
        <begin position="16"/>
        <end position="636"/>
    </location>
</feature>
<feature type="transmembrane region" description="Helical" evidence="1">
    <location>
        <begin position="363"/>
        <end position="380"/>
    </location>
</feature>
<dbReference type="GO" id="GO:0016740">
    <property type="term" value="F:transferase activity"/>
    <property type="evidence" value="ECO:0007669"/>
    <property type="project" value="InterPro"/>
</dbReference>
<evidence type="ECO:0000256" key="1">
    <source>
        <dbReference type="SAM" id="Phobius"/>
    </source>
</evidence>
<dbReference type="RefSeq" id="WP_166193519.1">
    <property type="nucleotide sequence ID" value="NZ_JAAOIV010000002.1"/>
</dbReference>
<dbReference type="InterPro" id="IPR008979">
    <property type="entry name" value="Galactose-bd-like_sf"/>
</dbReference>
<gene>
    <name evidence="3" type="ORF">G9U51_04005</name>
</gene>
<evidence type="ECO:0000313" key="4">
    <source>
        <dbReference type="Proteomes" id="UP000744769"/>
    </source>
</evidence>
<feature type="transmembrane region" description="Helical" evidence="1">
    <location>
        <begin position="214"/>
        <end position="237"/>
    </location>
</feature>